<dbReference type="NCBIfam" id="TIGR00614">
    <property type="entry name" value="recQ_fam"/>
    <property type="match status" value="1"/>
</dbReference>
<keyword evidence="7" id="KW-0238">DNA-binding</keyword>
<evidence type="ECO:0000256" key="7">
    <source>
        <dbReference type="ARBA" id="ARBA00023125"/>
    </source>
</evidence>
<keyword evidence="3 11" id="KW-0547">Nucleotide-binding</keyword>
<evidence type="ECO:0000256" key="12">
    <source>
        <dbReference type="SAM" id="Coils"/>
    </source>
</evidence>
<dbReference type="PROSITE" id="PS51192">
    <property type="entry name" value="HELICASE_ATP_BIND_1"/>
    <property type="match status" value="1"/>
</dbReference>
<dbReference type="InterPro" id="IPR027417">
    <property type="entry name" value="P-loop_NTPase"/>
</dbReference>
<dbReference type="Pfam" id="PF00271">
    <property type="entry name" value="Helicase_C"/>
    <property type="match status" value="1"/>
</dbReference>
<comment type="catalytic activity">
    <reaction evidence="11">
        <text>ATP + H2O = ADP + phosphate + H(+)</text>
        <dbReference type="Rhea" id="RHEA:13065"/>
        <dbReference type="ChEBI" id="CHEBI:15377"/>
        <dbReference type="ChEBI" id="CHEBI:15378"/>
        <dbReference type="ChEBI" id="CHEBI:30616"/>
        <dbReference type="ChEBI" id="CHEBI:43474"/>
        <dbReference type="ChEBI" id="CHEBI:456216"/>
    </reaction>
</comment>
<evidence type="ECO:0000259" key="13">
    <source>
        <dbReference type="PROSITE" id="PS51192"/>
    </source>
</evidence>
<dbReference type="GO" id="GO:0003677">
    <property type="term" value="F:DNA binding"/>
    <property type="evidence" value="ECO:0007669"/>
    <property type="project" value="UniProtKB-KW"/>
</dbReference>
<organism evidence="15 16">
    <name type="scientific">Collybia nuda</name>
    <dbReference type="NCBI Taxonomy" id="64659"/>
    <lineage>
        <taxon>Eukaryota</taxon>
        <taxon>Fungi</taxon>
        <taxon>Dikarya</taxon>
        <taxon>Basidiomycota</taxon>
        <taxon>Agaricomycotina</taxon>
        <taxon>Agaricomycetes</taxon>
        <taxon>Agaricomycetidae</taxon>
        <taxon>Agaricales</taxon>
        <taxon>Tricholomatineae</taxon>
        <taxon>Clitocybaceae</taxon>
        <taxon>Collybia</taxon>
    </lineage>
</organism>
<keyword evidence="16" id="KW-1185">Reference proteome</keyword>
<dbReference type="InterPro" id="IPR014001">
    <property type="entry name" value="Helicase_ATP-bd"/>
</dbReference>
<evidence type="ECO:0000256" key="9">
    <source>
        <dbReference type="ARBA" id="ARBA00023242"/>
    </source>
</evidence>
<evidence type="ECO:0000256" key="6">
    <source>
        <dbReference type="ARBA" id="ARBA00022840"/>
    </source>
</evidence>
<dbReference type="GO" id="GO:0009378">
    <property type="term" value="F:four-way junction helicase activity"/>
    <property type="evidence" value="ECO:0007669"/>
    <property type="project" value="TreeGrafter"/>
</dbReference>
<comment type="caution">
    <text evidence="15">The sequence shown here is derived from an EMBL/GenBank/DDBJ whole genome shotgun (WGS) entry which is preliminary data.</text>
</comment>
<dbReference type="PROSITE" id="PS00690">
    <property type="entry name" value="DEAH_ATP_HELICASE"/>
    <property type="match status" value="1"/>
</dbReference>
<keyword evidence="6 11" id="KW-0067">ATP-binding</keyword>
<dbReference type="PANTHER" id="PTHR13710">
    <property type="entry name" value="DNA HELICASE RECQ FAMILY MEMBER"/>
    <property type="match status" value="1"/>
</dbReference>
<sequence length="830" mass="92268">MLPKFADSDHVGSDDLDAVLDFSLREHEDMVSQRVPSFSSKPDQPQLSRKQALHARIAEYDAEIENYEAEILSTRALISLRKEDRQRMMEELESMHHTNRGKGKVNTGINYGKEEFEWTRGLKVKMKEVFGIGNFRLCQQGVCNANMDGRDIVCVMPTGGGKSLTYQLPALLQPGCTLVISPLISLITDQILHLLDAGVQAVKLTGGSSKMEKQEITQRLTALANHRVGSTDAEVKLCYVTPERIAKSKSFVSLLGKLVVGGKLARIVIDEAHCVSQLGHDFRPDYQKLHTLRQLFPRVPIMALSATCPPKVLEDLINTLQLKAVVNGNSADTHGTVYFSSPLYRKNLHYSIQTKPPKGSDVVKMMNDYILKHHPNDSGIIYCLSKKDTESVAEDLRKLSGGKIKTGVYHADRRDNEKEGLHRSWRRGDIKVVCATIAFGLGIDKGDVRFVLHHSISKSVEGFYQESGRAGRDGKDSDCILYYRPQDGTTLTSMVAGEKEGEAKIHAMLAFAQNSDECRKAQFAKYFSHSSQISISSWSTDDSDALTRCGHCDNCIRPPEEIDRRNVTLETWRLLRIVSAVEKDGGNLTLNMLATLARGNGGGAYEVTQGGRGKKGKGKTKEKVGLDLEEVAGGKVDLSKDDIEYLLVHLLLQRYLMERYNQTAYSTNVYLTLGPLARQITRHTQETVVSAPGVRVECVFRRKAKKSGTGVGSASKVKGGLNPLSKVEARKRKRATSPFEGEEDDEIVIISDEENEVDLEEVRAYRGTAVEHYVGSEDDEDEIIDDWSHTMRDVPPPTKRSRKSAIINKMDGFVGTLITENNKEVLVLSD</sequence>
<evidence type="ECO:0000313" key="16">
    <source>
        <dbReference type="Proteomes" id="UP000807353"/>
    </source>
</evidence>
<evidence type="ECO:0000256" key="11">
    <source>
        <dbReference type="RuleBase" id="RU364117"/>
    </source>
</evidence>
<dbReference type="Gene3D" id="3.40.50.300">
    <property type="entry name" value="P-loop containing nucleotide triphosphate hydrolases"/>
    <property type="match status" value="2"/>
</dbReference>
<dbReference type="PANTHER" id="PTHR13710:SF105">
    <property type="entry name" value="ATP-DEPENDENT DNA HELICASE Q1"/>
    <property type="match status" value="1"/>
</dbReference>
<proteinExistence type="inferred from homology"/>
<evidence type="ECO:0000256" key="1">
    <source>
        <dbReference type="ARBA" id="ARBA00005446"/>
    </source>
</evidence>
<dbReference type="PROSITE" id="PS51194">
    <property type="entry name" value="HELICASE_CTER"/>
    <property type="match status" value="1"/>
</dbReference>
<evidence type="ECO:0000313" key="15">
    <source>
        <dbReference type="EMBL" id="KAF9460286.1"/>
    </source>
</evidence>
<gene>
    <name evidence="15" type="ORF">BDZ94DRAFT_1266488</name>
</gene>
<feature type="domain" description="Helicase C-terminal" evidence="14">
    <location>
        <begin position="365"/>
        <end position="517"/>
    </location>
</feature>
<dbReference type="GO" id="GO:0005737">
    <property type="term" value="C:cytoplasm"/>
    <property type="evidence" value="ECO:0007669"/>
    <property type="project" value="TreeGrafter"/>
</dbReference>
<keyword evidence="8" id="KW-0413">Isomerase</keyword>
<dbReference type="InterPro" id="IPR001650">
    <property type="entry name" value="Helicase_C-like"/>
</dbReference>
<keyword evidence="9 11" id="KW-0539">Nucleus</keyword>
<evidence type="ECO:0000256" key="10">
    <source>
        <dbReference type="ARBA" id="ARBA00034617"/>
    </source>
</evidence>
<feature type="coiled-coil region" evidence="12">
    <location>
        <begin position="50"/>
        <end position="77"/>
    </location>
</feature>
<protein>
    <recommendedName>
        <fullName evidence="11">ATP-dependent DNA helicase</fullName>
        <ecNumber evidence="11">5.6.2.4</ecNumber>
    </recommendedName>
</protein>
<keyword evidence="2" id="KW-0479">Metal-binding</keyword>
<dbReference type="OrthoDB" id="10261556at2759"/>
<dbReference type="EMBL" id="MU150301">
    <property type="protein sequence ID" value="KAF9460286.1"/>
    <property type="molecule type" value="Genomic_DNA"/>
</dbReference>
<dbReference type="SMART" id="SM00487">
    <property type="entry name" value="DEXDc"/>
    <property type="match status" value="1"/>
</dbReference>
<dbReference type="GO" id="GO:0005524">
    <property type="term" value="F:ATP binding"/>
    <property type="evidence" value="ECO:0007669"/>
    <property type="project" value="UniProtKB-KW"/>
</dbReference>
<dbReference type="InterPro" id="IPR011545">
    <property type="entry name" value="DEAD/DEAH_box_helicase_dom"/>
</dbReference>
<evidence type="ECO:0000259" key="14">
    <source>
        <dbReference type="PROSITE" id="PS51194"/>
    </source>
</evidence>
<dbReference type="GO" id="GO:0046872">
    <property type="term" value="F:metal ion binding"/>
    <property type="evidence" value="ECO:0007669"/>
    <property type="project" value="UniProtKB-KW"/>
</dbReference>
<keyword evidence="5 11" id="KW-0347">Helicase</keyword>
<evidence type="ECO:0000256" key="5">
    <source>
        <dbReference type="ARBA" id="ARBA00022806"/>
    </source>
</evidence>
<evidence type="ECO:0000256" key="2">
    <source>
        <dbReference type="ARBA" id="ARBA00022723"/>
    </source>
</evidence>
<evidence type="ECO:0000256" key="4">
    <source>
        <dbReference type="ARBA" id="ARBA00022801"/>
    </source>
</evidence>
<dbReference type="InterPro" id="IPR004589">
    <property type="entry name" value="DNA_helicase_ATP-dep_RecQ"/>
</dbReference>
<keyword evidence="4 11" id="KW-0378">Hydrolase</keyword>
<evidence type="ECO:0000256" key="3">
    <source>
        <dbReference type="ARBA" id="ARBA00022741"/>
    </source>
</evidence>
<keyword evidence="12" id="KW-0175">Coiled coil</keyword>
<dbReference type="GO" id="GO:0016787">
    <property type="term" value="F:hydrolase activity"/>
    <property type="evidence" value="ECO:0007669"/>
    <property type="project" value="UniProtKB-KW"/>
</dbReference>
<dbReference type="FunFam" id="3.40.50.300:FF:001389">
    <property type="entry name" value="ATP-dependent DNA helicase RecQ"/>
    <property type="match status" value="1"/>
</dbReference>
<reference evidence="15" key="1">
    <citation type="submission" date="2020-11" db="EMBL/GenBank/DDBJ databases">
        <authorList>
            <consortium name="DOE Joint Genome Institute"/>
            <person name="Ahrendt S."/>
            <person name="Riley R."/>
            <person name="Andreopoulos W."/>
            <person name="Labutti K."/>
            <person name="Pangilinan J."/>
            <person name="Ruiz-Duenas F.J."/>
            <person name="Barrasa J.M."/>
            <person name="Sanchez-Garcia M."/>
            <person name="Camarero S."/>
            <person name="Miyauchi S."/>
            <person name="Serrano A."/>
            <person name="Linde D."/>
            <person name="Babiker R."/>
            <person name="Drula E."/>
            <person name="Ayuso-Fernandez I."/>
            <person name="Pacheco R."/>
            <person name="Padilla G."/>
            <person name="Ferreira P."/>
            <person name="Barriuso J."/>
            <person name="Kellner H."/>
            <person name="Castanera R."/>
            <person name="Alfaro M."/>
            <person name="Ramirez L."/>
            <person name="Pisabarro A.G."/>
            <person name="Kuo A."/>
            <person name="Tritt A."/>
            <person name="Lipzen A."/>
            <person name="He G."/>
            <person name="Yan M."/>
            <person name="Ng V."/>
            <person name="Cullen D."/>
            <person name="Martin F."/>
            <person name="Rosso M.-N."/>
            <person name="Henrissat B."/>
            <person name="Hibbett D."/>
            <person name="Martinez A.T."/>
            <person name="Grigoriev I.V."/>
        </authorList>
    </citation>
    <scope>NUCLEOTIDE SEQUENCE</scope>
    <source>
        <strain evidence="15">CBS 247.69</strain>
    </source>
</reference>
<dbReference type="Proteomes" id="UP000807353">
    <property type="component" value="Unassembled WGS sequence"/>
</dbReference>
<comment type="subcellular location">
    <subcellularLocation>
        <location evidence="11">Nucleus</location>
    </subcellularLocation>
</comment>
<dbReference type="GO" id="GO:0043138">
    <property type="term" value="F:3'-5' DNA helicase activity"/>
    <property type="evidence" value="ECO:0007669"/>
    <property type="project" value="UniProtKB-EC"/>
</dbReference>
<dbReference type="AlphaFoldDB" id="A0A9P5Y2M2"/>
<name>A0A9P5Y2M2_9AGAR</name>
<dbReference type="SUPFAM" id="SSF52540">
    <property type="entry name" value="P-loop containing nucleoside triphosphate hydrolases"/>
    <property type="match status" value="1"/>
</dbReference>
<dbReference type="CDD" id="cd18794">
    <property type="entry name" value="SF2_C_RecQ"/>
    <property type="match status" value="1"/>
</dbReference>
<dbReference type="InterPro" id="IPR002464">
    <property type="entry name" value="DNA/RNA_helicase_DEAH_CS"/>
</dbReference>
<dbReference type="InterPro" id="IPR036388">
    <property type="entry name" value="WH-like_DNA-bd_sf"/>
</dbReference>
<dbReference type="GO" id="GO:0005694">
    <property type="term" value="C:chromosome"/>
    <property type="evidence" value="ECO:0007669"/>
    <property type="project" value="TreeGrafter"/>
</dbReference>
<evidence type="ECO:0000256" key="8">
    <source>
        <dbReference type="ARBA" id="ARBA00023235"/>
    </source>
</evidence>
<dbReference type="Gene3D" id="1.10.10.10">
    <property type="entry name" value="Winged helix-like DNA-binding domain superfamily/Winged helix DNA-binding domain"/>
    <property type="match status" value="1"/>
</dbReference>
<dbReference type="Pfam" id="PF16124">
    <property type="entry name" value="RecQ_Zn_bind"/>
    <property type="match status" value="1"/>
</dbReference>
<dbReference type="GO" id="GO:0005634">
    <property type="term" value="C:nucleus"/>
    <property type="evidence" value="ECO:0007669"/>
    <property type="project" value="UniProtKB-SubCell"/>
</dbReference>
<dbReference type="GO" id="GO:0000724">
    <property type="term" value="P:double-strand break repair via homologous recombination"/>
    <property type="evidence" value="ECO:0007669"/>
    <property type="project" value="TreeGrafter"/>
</dbReference>
<dbReference type="InterPro" id="IPR032284">
    <property type="entry name" value="RecQ_Zn-bd"/>
</dbReference>
<comment type="catalytic activity">
    <reaction evidence="10 11">
        <text>Couples ATP hydrolysis with the unwinding of duplex DNA by translocating in the 3'-5' direction.</text>
        <dbReference type="EC" id="5.6.2.4"/>
    </reaction>
</comment>
<comment type="similarity">
    <text evidence="1 11">Belongs to the helicase family. RecQ subfamily.</text>
</comment>
<dbReference type="SMART" id="SM00490">
    <property type="entry name" value="HELICc"/>
    <property type="match status" value="1"/>
</dbReference>
<feature type="domain" description="Helicase ATP-binding" evidence="13">
    <location>
        <begin position="143"/>
        <end position="326"/>
    </location>
</feature>
<dbReference type="Pfam" id="PF00270">
    <property type="entry name" value="DEAD"/>
    <property type="match status" value="1"/>
</dbReference>
<dbReference type="EC" id="5.6.2.4" evidence="11"/>
<accession>A0A9P5Y2M2</accession>